<dbReference type="Proteomes" id="UP000198806">
    <property type="component" value="Unassembled WGS sequence"/>
</dbReference>
<dbReference type="FunFam" id="3.60.90.10:FF:000012">
    <property type="entry name" value="S-adenosylmethionine decarboxylase proenzyme"/>
    <property type="match status" value="1"/>
</dbReference>
<sequence length="108" mass="12489">MFDLFGCNFDQLENTDYIIEMLEKLVEILDATIISKAFHKFHPQGLSVALIISESHVTIHTWPEDNYVGIDIFTCSKSFDSDKVVAYLKENLIFEKIEMKEILRGQIC</sequence>
<dbReference type="NCBIfam" id="TIGR03330">
    <property type="entry name" value="SAM_DCase_Bsu"/>
    <property type="match status" value="1"/>
</dbReference>
<keyword evidence="5" id="KW-0745">Spermidine biosynthesis</keyword>
<dbReference type="GO" id="GO:0008295">
    <property type="term" value="P:spermidine biosynthetic process"/>
    <property type="evidence" value="ECO:0007669"/>
    <property type="project" value="UniProtKB-KW"/>
</dbReference>
<dbReference type="InterPro" id="IPR016067">
    <property type="entry name" value="S-AdoMet_deCO2ase_core"/>
</dbReference>
<reference evidence="11 12" key="1">
    <citation type="submission" date="2016-10" db="EMBL/GenBank/DDBJ databases">
        <authorList>
            <person name="de Groot N.N."/>
        </authorList>
    </citation>
    <scope>NUCLEOTIDE SEQUENCE [LARGE SCALE GENOMIC DNA]</scope>
    <source>
        <strain evidence="11 12">DSM 1283</strain>
    </source>
</reference>
<keyword evidence="2" id="KW-0949">S-adenosyl-L-methionine</keyword>
<name>A0A1I5CYD9_9FIRM</name>
<keyword evidence="6" id="KW-0620">Polyamine biosynthesis</keyword>
<keyword evidence="4" id="KW-0068">Autocatalytic cleavage</keyword>
<dbReference type="Gene3D" id="3.60.90.10">
    <property type="entry name" value="S-adenosylmethionine decarboxylase"/>
    <property type="match status" value="1"/>
</dbReference>
<evidence type="ECO:0000313" key="11">
    <source>
        <dbReference type="EMBL" id="SFN91907.1"/>
    </source>
</evidence>
<evidence type="ECO:0000256" key="4">
    <source>
        <dbReference type="ARBA" id="ARBA00022813"/>
    </source>
</evidence>
<dbReference type="InterPro" id="IPR017716">
    <property type="entry name" value="S-AdoMet_deCOase_pro-enz"/>
</dbReference>
<evidence type="ECO:0000256" key="7">
    <source>
        <dbReference type="ARBA" id="ARBA00023145"/>
    </source>
</evidence>
<dbReference type="GO" id="GO:0004014">
    <property type="term" value="F:adenosylmethionine decarboxylase activity"/>
    <property type="evidence" value="ECO:0007669"/>
    <property type="project" value="InterPro"/>
</dbReference>
<evidence type="ECO:0000256" key="10">
    <source>
        <dbReference type="ARBA" id="ARBA00023317"/>
    </source>
</evidence>
<gene>
    <name evidence="11" type="ORF">SAMN04489757_104112</name>
</gene>
<keyword evidence="9" id="KW-0704">Schiff base</keyword>
<keyword evidence="3" id="KW-0210">Decarboxylase</keyword>
<keyword evidence="7" id="KW-0865">Zymogen</keyword>
<keyword evidence="8" id="KW-0456">Lyase</keyword>
<dbReference type="AlphaFoldDB" id="A0A1I5CYD9"/>
<organism evidence="11 12">
    <name type="scientific">Anaerocolumna aminovalerica</name>
    <dbReference type="NCBI Taxonomy" id="1527"/>
    <lineage>
        <taxon>Bacteria</taxon>
        <taxon>Bacillati</taxon>
        <taxon>Bacillota</taxon>
        <taxon>Clostridia</taxon>
        <taxon>Lachnospirales</taxon>
        <taxon>Lachnospiraceae</taxon>
        <taxon>Anaerocolumna</taxon>
    </lineage>
</organism>
<evidence type="ECO:0000313" key="12">
    <source>
        <dbReference type="Proteomes" id="UP000198806"/>
    </source>
</evidence>
<dbReference type="GO" id="GO:0005829">
    <property type="term" value="C:cytosol"/>
    <property type="evidence" value="ECO:0007669"/>
    <property type="project" value="TreeGrafter"/>
</dbReference>
<dbReference type="PANTHER" id="PTHR33866">
    <property type="entry name" value="S-ADENOSYLMETHIONINE DECARBOXYLASE PROENZYME"/>
    <property type="match status" value="1"/>
</dbReference>
<accession>A0A1I5CYD9</accession>
<evidence type="ECO:0000256" key="8">
    <source>
        <dbReference type="ARBA" id="ARBA00023239"/>
    </source>
</evidence>
<protein>
    <submittedName>
        <fullName evidence="11">S-adenosylmethionine decarboxylase</fullName>
    </submittedName>
</protein>
<evidence type="ECO:0000256" key="5">
    <source>
        <dbReference type="ARBA" id="ARBA00023066"/>
    </source>
</evidence>
<evidence type="ECO:0000256" key="1">
    <source>
        <dbReference type="ARBA" id="ARBA00001928"/>
    </source>
</evidence>
<evidence type="ECO:0000256" key="2">
    <source>
        <dbReference type="ARBA" id="ARBA00022691"/>
    </source>
</evidence>
<comment type="cofactor">
    <cofactor evidence="1">
        <name>pyruvate</name>
        <dbReference type="ChEBI" id="CHEBI:15361"/>
    </cofactor>
</comment>
<dbReference type="EMBL" id="FOWD01000004">
    <property type="protein sequence ID" value="SFN91907.1"/>
    <property type="molecule type" value="Genomic_DNA"/>
</dbReference>
<evidence type="ECO:0000256" key="3">
    <source>
        <dbReference type="ARBA" id="ARBA00022793"/>
    </source>
</evidence>
<dbReference type="PANTHER" id="PTHR33866:SF2">
    <property type="entry name" value="S-ADENOSYLMETHIONINE DECARBOXYLASE PROENZYME"/>
    <property type="match status" value="1"/>
</dbReference>
<dbReference type="InterPro" id="IPR003826">
    <property type="entry name" value="AdoMetDC_fam_prok"/>
</dbReference>
<evidence type="ECO:0000256" key="9">
    <source>
        <dbReference type="ARBA" id="ARBA00023270"/>
    </source>
</evidence>
<keyword evidence="12" id="KW-1185">Reference proteome</keyword>
<dbReference type="SUPFAM" id="SSF56276">
    <property type="entry name" value="S-adenosylmethionine decarboxylase"/>
    <property type="match status" value="1"/>
</dbReference>
<proteinExistence type="predicted"/>
<dbReference type="STRING" id="1527.SAMN04489757_104112"/>
<evidence type="ECO:0000256" key="6">
    <source>
        <dbReference type="ARBA" id="ARBA00023115"/>
    </source>
</evidence>
<dbReference type="Pfam" id="PF02675">
    <property type="entry name" value="AdoMet_dc"/>
    <property type="match status" value="1"/>
</dbReference>
<keyword evidence="10" id="KW-0670">Pyruvate</keyword>